<protein>
    <recommendedName>
        <fullName evidence="1">CYTH domain-containing protein</fullName>
    </recommendedName>
</protein>
<evidence type="ECO:0000259" key="1">
    <source>
        <dbReference type="PROSITE" id="PS51707"/>
    </source>
</evidence>
<proteinExistence type="predicted"/>
<dbReference type="SUPFAM" id="SSF55154">
    <property type="entry name" value="CYTH-like phosphatases"/>
    <property type="match status" value="1"/>
</dbReference>
<evidence type="ECO:0000313" key="2">
    <source>
        <dbReference type="EMBL" id="HIQ91346.1"/>
    </source>
</evidence>
<dbReference type="InterPro" id="IPR033469">
    <property type="entry name" value="CYTH-like_dom_sf"/>
</dbReference>
<gene>
    <name evidence="2" type="ORF">IAB27_06985</name>
</gene>
<organism evidence="2 3">
    <name type="scientific">Candidatus Coprosoma intestinipullorum</name>
    <dbReference type="NCBI Taxonomy" id="2840752"/>
    <lineage>
        <taxon>Bacteria</taxon>
        <taxon>Bacillati</taxon>
        <taxon>Bacillota</taxon>
        <taxon>Bacillota incertae sedis</taxon>
        <taxon>Candidatus Coprosoma</taxon>
    </lineage>
</organism>
<dbReference type="AlphaFoldDB" id="A0A9D0ZRT9"/>
<dbReference type="PROSITE" id="PS51707">
    <property type="entry name" value="CYTH"/>
    <property type="match status" value="1"/>
</dbReference>
<dbReference type="InterPro" id="IPR023577">
    <property type="entry name" value="CYTH_domain"/>
</dbReference>
<sequence>MEYEYSFKVDSLDEYKKYCEENGYEKRLEYDQVRELFTSDNKVLARITTTKTGENTDVFLDFKDDDDSDKVYKESRETIPLKVTDENRRAIDSILNILGYKKKKHLVRTRYIYKKGRVKFEMDDYREPEIMHVVAIEGDRDEVTKVYNEIK</sequence>
<feature type="domain" description="CYTH" evidence="1">
    <location>
        <begin position="1"/>
        <end position="151"/>
    </location>
</feature>
<reference evidence="2" key="2">
    <citation type="journal article" date="2021" name="PeerJ">
        <title>Extensive microbial diversity within the chicken gut microbiome revealed by metagenomics and culture.</title>
        <authorList>
            <person name="Gilroy R."/>
            <person name="Ravi A."/>
            <person name="Getino M."/>
            <person name="Pursley I."/>
            <person name="Horton D.L."/>
            <person name="Alikhan N.F."/>
            <person name="Baker D."/>
            <person name="Gharbi K."/>
            <person name="Hall N."/>
            <person name="Watson M."/>
            <person name="Adriaenssens E.M."/>
            <person name="Foster-Nyarko E."/>
            <person name="Jarju S."/>
            <person name="Secka A."/>
            <person name="Antonio M."/>
            <person name="Oren A."/>
            <person name="Chaudhuri R.R."/>
            <person name="La Ragione R."/>
            <person name="Hildebrand F."/>
            <person name="Pallen M.J."/>
        </authorList>
    </citation>
    <scope>NUCLEOTIDE SEQUENCE</scope>
    <source>
        <strain evidence="2">CHK147-3167</strain>
    </source>
</reference>
<dbReference type="Proteomes" id="UP000886786">
    <property type="component" value="Unassembled WGS sequence"/>
</dbReference>
<evidence type="ECO:0000313" key="3">
    <source>
        <dbReference type="Proteomes" id="UP000886786"/>
    </source>
</evidence>
<accession>A0A9D0ZRT9</accession>
<dbReference type="Gene3D" id="2.40.320.10">
    <property type="entry name" value="Hypothetical Protein Pfu-838710-001"/>
    <property type="match status" value="1"/>
</dbReference>
<name>A0A9D0ZRT9_9FIRM</name>
<comment type="caution">
    <text evidence="2">The sequence shown here is derived from an EMBL/GenBank/DDBJ whole genome shotgun (WGS) entry which is preliminary data.</text>
</comment>
<dbReference type="EMBL" id="DVFV01000122">
    <property type="protein sequence ID" value="HIQ91346.1"/>
    <property type="molecule type" value="Genomic_DNA"/>
</dbReference>
<reference evidence="2" key="1">
    <citation type="submission" date="2020-10" db="EMBL/GenBank/DDBJ databases">
        <authorList>
            <person name="Gilroy R."/>
        </authorList>
    </citation>
    <scope>NUCLEOTIDE SEQUENCE</scope>
    <source>
        <strain evidence="2">CHK147-3167</strain>
    </source>
</reference>